<sequence length="200" mass="22139">AVGRRSAIRVRNTADYTTASISCSTGGVVLTKDGTSNSTGVTFADNDTMGEVVTAINNLSNSWSAVIESSDYTSFKSTELAEMFGKSAIEDNWVYLDMPNRAIDDFEVFPNRGEIYRYAGWPEGNRNIFIEDTAGYSSTTMPKNLQLAVKIITKAIYQKRKEEIFGIKNYRVGDVNVTCEDGDVPKEALAILSRFKRVLI</sequence>
<protein>
    <submittedName>
        <fullName evidence="1">Uncharacterized protein</fullName>
    </submittedName>
</protein>
<proteinExistence type="predicted"/>
<dbReference type="EMBL" id="BARU01009703">
    <property type="protein sequence ID" value="GAH40503.1"/>
    <property type="molecule type" value="Genomic_DNA"/>
</dbReference>
<feature type="non-terminal residue" evidence="1">
    <location>
        <position position="1"/>
    </location>
</feature>
<gene>
    <name evidence="1" type="ORF">S03H2_18674</name>
</gene>
<organism evidence="1">
    <name type="scientific">marine sediment metagenome</name>
    <dbReference type="NCBI Taxonomy" id="412755"/>
    <lineage>
        <taxon>unclassified sequences</taxon>
        <taxon>metagenomes</taxon>
        <taxon>ecological metagenomes</taxon>
    </lineage>
</organism>
<evidence type="ECO:0000313" key="1">
    <source>
        <dbReference type="EMBL" id="GAH40503.1"/>
    </source>
</evidence>
<reference evidence="1" key="1">
    <citation type="journal article" date="2014" name="Front. Microbiol.">
        <title>High frequency of phylogenetically diverse reductive dehalogenase-homologous genes in deep subseafloor sedimentary metagenomes.</title>
        <authorList>
            <person name="Kawai M."/>
            <person name="Futagami T."/>
            <person name="Toyoda A."/>
            <person name="Takaki Y."/>
            <person name="Nishi S."/>
            <person name="Hori S."/>
            <person name="Arai W."/>
            <person name="Tsubouchi T."/>
            <person name="Morono Y."/>
            <person name="Uchiyama I."/>
            <person name="Ito T."/>
            <person name="Fujiyama A."/>
            <person name="Inagaki F."/>
            <person name="Takami H."/>
        </authorList>
    </citation>
    <scope>NUCLEOTIDE SEQUENCE</scope>
    <source>
        <strain evidence="1">Expedition CK06-06</strain>
    </source>
</reference>
<accession>X1H5E7</accession>
<comment type="caution">
    <text evidence="1">The sequence shown here is derived from an EMBL/GenBank/DDBJ whole genome shotgun (WGS) entry which is preliminary data.</text>
</comment>
<dbReference type="AlphaFoldDB" id="X1H5E7"/>
<name>X1H5E7_9ZZZZ</name>